<comment type="caution">
    <text evidence="3">The sequence shown here is derived from an EMBL/GenBank/DDBJ whole genome shotgun (WGS) entry which is preliminary data.</text>
</comment>
<dbReference type="AlphaFoldDB" id="A0A9J6GG39"/>
<keyword evidence="1" id="KW-0479">Metal-binding</keyword>
<reference evidence="3 4" key="1">
    <citation type="journal article" date="2020" name="Cell">
        <title>Large-Scale Comparative Analyses of Tick Genomes Elucidate Their Genetic Diversity and Vector Capacities.</title>
        <authorList>
            <consortium name="Tick Genome and Microbiome Consortium (TIGMIC)"/>
            <person name="Jia N."/>
            <person name="Wang J."/>
            <person name="Shi W."/>
            <person name="Du L."/>
            <person name="Sun Y."/>
            <person name="Zhan W."/>
            <person name="Jiang J.F."/>
            <person name="Wang Q."/>
            <person name="Zhang B."/>
            <person name="Ji P."/>
            <person name="Bell-Sakyi L."/>
            <person name="Cui X.M."/>
            <person name="Yuan T.T."/>
            <person name="Jiang B.G."/>
            <person name="Yang W.F."/>
            <person name="Lam T.T."/>
            <person name="Chang Q.C."/>
            <person name="Ding S.J."/>
            <person name="Wang X.J."/>
            <person name="Zhu J.G."/>
            <person name="Ruan X.D."/>
            <person name="Zhao L."/>
            <person name="Wei J.T."/>
            <person name="Ye R.Z."/>
            <person name="Que T.C."/>
            <person name="Du C.H."/>
            <person name="Zhou Y.H."/>
            <person name="Cheng J.X."/>
            <person name="Dai P.F."/>
            <person name="Guo W.B."/>
            <person name="Han X.H."/>
            <person name="Huang E.J."/>
            <person name="Li L.F."/>
            <person name="Wei W."/>
            <person name="Gao Y.C."/>
            <person name="Liu J.Z."/>
            <person name="Shao H.Z."/>
            <person name="Wang X."/>
            <person name="Wang C.C."/>
            <person name="Yang T.C."/>
            <person name="Huo Q.B."/>
            <person name="Li W."/>
            <person name="Chen H.Y."/>
            <person name="Chen S.E."/>
            <person name="Zhou L.G."/>
            <person name="Ni X.B."/>
            <person name="Tian J.H."/>
            <person name="Sheng Y."/>
            <person name="Liu T."/>
            <person name="Pan Y.S."/>
            <person name="Xia L.Y."/>
            <person name="Li J."/>
            <person name="Zhao F."/>
            <person name="Cao W.C."/>
        </authorList>
    </citation>
    <scope>NUCLEOTIDE SEQUENCE [LARGE SCALE GENOMIC DNA]</scope>
    <source>
        <strain evidence="3">HaeL-2018</strain>
    </source>
</reference>
<evidence type="ECO:0000256" key="1">
    <source>
        <dbReference type="PROSITE-ProRule" id="PRU00047"/>
    </source>
</evidence>
<proteinExistence type="predicted"/>
<organism evidence="3 4">
    <name type="scientific">Haemaphysalis longicornis</name>
    <name type="common">Bush tick</name>
    <dbReference type="NCBI Taxonomy" id="44386"/>
    <lineage>
        <taxon>Eukaryota</taxon>
        <taxon>Metazoa</taxon>
        <taxon>Ecdysozoa</taxon>
        <taxon>Arthropoda</taxon>
        <taxon>Chelicerata</taxon>
        <taxon>Arachnida</taxon>
        <taxon>Acari</taxon>
        <taxon>Parasitiformes</taxon>
        <taxon>Ixodida</taxon>
        <taxon>Ixodoidea</taxon>
        <taxon>Ixodidae</taxon>
        <taxon>Haemaphysalinae</taxon>
        <taxon>Haemaphysalis</taxon>
    </lineage>
</organism>
<keyword evidence="1" id="KW-0863">Zinc-finger</keyword>
<dbReference type="GO" id="GO:0003676">
    <property type="term" value="F:nucleic acid binding"/>
    <property type="evidence" value="ECO:0007669"/>
    <property type="project" value="InterPro"/>
</dbReference>
<dbReference type="EMBL" id="JABSTR010000006">
    <property type="protein sequence ID" value="KAH9374341.1"/>
    <property type="molecule type" value="Genomic_DNA"/>
</dbReference>
<dbReference type="PROSITE" id="PS50158">
    <property type="entry name" value="ZF_CCHC"/>
    <property type="match status" value="1"/>
</dbReference>
<dbReference type="VEuPathDB" id="VectorBase:HLOH_063929"/>
<sequence>MRPGREGVVITTTSPEDAGKLQEQLRQKPALQNLQVKTPKDYVYPIKVIGIDEDMDMDSLKETIIQQNRFSCETTDMKVITTWKGRQGTTAVLGLNKKALEATKGKKFFNIGWNRCPIYDHFFLPRCTKCAEHGHSAGGCEGPVRCINCGREGHRKEQCKNDTSCRVCKREDITGDTQHYMMSWDCPVYRDRIESERKRVLARLK</sequence>
<keyword evidence="1" id="KW-0862">Zinc</keyword>
<dbReference type="OrthoDB" id="6775559at2759"/>
<dbReference type="SMART" id="SM00343">
    <property type="entry name" value="ZnF_C2HC"/>
    <property type="match status" value="2"/>
</dbReference>
<dbReference type="Proteomes" id="UP000821853">
    <property type="component" value="Chromosome 4"/>
</dbReference>
<dbReference type="InterPro" id="IPR001878">
    <property type="entry name" value="Znf_CCHC"/>
</dbReference>
<keyword evidence="4" id="KW-1185">Reference proteome</keyword>
<evidence type="ECO:0000313" key="3">
    <source>
        <dbReference type="EMBL" id="KAH9374341.1"/>
    </source>
</evidence>
<accession>A0A9J6GG39</accession>
<evidence type="ECO:0000259" key="2">
    <source>
        <dbReference type="PROSITE" id="PS50158"/>
    </source>
</evidence>
<dbReference type="GO" id="GO:0008270">
    <property type="term" value="F:zinc ion binding"/>
    <property type="evidence" value="ECO:0007669"/>
    <property type="project" value="UniProtKB-KW"/>
</dbReference>
<evidence type="ECO:0000313" key="4">
    <source>
        <dbReference type="Proteomes" id="UP000821853"/>
    </source>
</evidence>
<feature type="domain" description="CCHC-type" evidence="2">
    <location>
        <begin position="145"/>
        <end position="161"/>
    </location>
</feature>
<protein>
    <recommendedName>
        <fullName evidence="2">CCHC-type domain-containing protein</fullName>
    </recommendedName>
</protein>
<dbReference type="InterPro" id="IPR036875">
    <property type="entry name" value="Znf_CCHC_sf"/>
</dbReference>
<name>A0A9J6GG39_HAELO</name>
<dbReference type="SUPFAM" id="SSF57756">
    <property type="entry name" value="Retrovirus zinc finger-like domains"/>
    <property type="match status" value="1"/>
</dbReference>
<gene>
    <name evidence="3" type="ORF">HPB48_017542</name>
</gene>